<evidence type="ECO:0000313" key="8">
    <source>
        <dbReference type="Proteomes" id="UP001501821"/>
    </source>
</evidence>
<dbReference type="RefSeq" id="WP_344778092.1">
    <property type="nucleotide sequence ID" value="NZ_BAABAH010000016.1"/>
</dbReference>
<dbReference type="NCBIfam" id="TIGR02228">
    <property type="entry name" value="sigpep_I_arch"/>
    <property type="match status" value="1"/>
</dbReference>
<evidence type="ECO:0000256" key="5">
    <source>
        <dbReference type="NCBIfam" id="TIGR02228"/>
    </source>
</evidence>
<evidence type="ECO:0000313" key="7">
    <source>
        <dbReference type="EMBL" id="GAA3831674.1"/>
    </source>
</evidence>
<organism evidence="7 8">
    <name type="scientific">Nocardioides panacisoli</name>
    <dbReference type="NCBI Taxonomy" id="627624"/>
    <lineage>
        <taxon>Bacteria</taxon>
        <taxon>Bacillati</taxon>
        <taxon>Actinomycetota</taxon>
        <taxon>Actinomycetes</taxon>
        <taxon>Propionibacteriales</taxon>
        <taxon>Nocardioidaceae</taxon>
        <taxon>Nocardioides</taxon>
    </lineage>
</organism>
<keyword evidence="2 6" id="KW-0812">Transmembrane</keyword>
<keyword evidence="3 6" id="KW-1133">Transmembrane helix</keyword>
<accession>A0ABP7J1R3</accession>
<name>A0ABP7J1R3_9ACTN</name>
<dbReference type="InterPro" id="IPR036286">
    <property type="entry name" value="LexA/Signal_pep-like_sf"/>
</dbReference>
<evidence type="ECO:0000256" key="2">
    <source>
        <dbReference type="ARBA" id="ARBA00022692"/>
    </source>
</evidence>
<dbReference type="InterPro" id="IPR001733">
    <property type="entry name" value="Peptidase_S26B"/>
</dbReference>
<dbReference type="EC" id="3.4.21.89" evidence="5"/>
<protein>
    <recommendedName>
        <fullName evidence="5">Signal peptidase I</fullName>
        <ecNumber evidence="5">3.4.21.89</ecNumber>
    </recommendedName>
</protein>
<keyword evidence="8" id="KW-1185">Reference proteome</keyword>
<comment type="subcellular location">
    <subcellularLocation>
        <location evidence="1">Membrane</location>
    </subcellularLocation>
</comment>
<reference evidence="8" key="1">
    <citation type="journal article" date="2019" name="Int. J. Syst. Evol. Microbiol.">
        <title>The Global Catalogue of Microorganisms (GCM) 10K type strain sequencing project: providing services to taxonomists for standard genome sequencing and annotation.</title>
        <authorList>
            <consortium name="The Broad Institute Genomics Platform"/>
            <consortium name="The Broad Institute Genome Sequencing Center for Infectious Disease"/>
            <person name="Wu L."/>
            <person name="Ma J."/>
        </authorList>
    </citation>
    <scope>NUCLEOTIDE SEQUENCE [LARGE SCALE GENOMIC DNA]</scope>
    <source>
        <strain evidence="8">JCM 16953</strain>
    </source>
</reference>
<evidence type="ECO:0000256" key="1">
    <source>
        <dbReference type="ARBA" id="ARBA00004370"/>
    </source>
</evidence>
<dbReference type="CDD" id="cd06462">
    <property type="entry name" value="Peptidase_S24_S26"/>
    <property type="match status" value="1"/>
</dbReference>
<dbReference type="PROSITE" id="PS51257">
    <property type="entry name" value="PROKAR_LIPOPROTEIN"/>
    <property type="match status" value="1"/>
</dbReference>
<gene>
    <name evidence="7" type="ORF">GCM10022242_36200</name>
</gene>
<proteinExistence type="predicted"/>
<dbReference type="SUPFAM" id="SSF51306">
    <property type="entry name" value="LexA/Signal peptidase"/>
    <property type="match status" value="1"/>
</dbReference>
<feature type="transmembrane region" description="Helical" evidence="6">
    <location>
        <begin position="138"/>
        <end position="158"/>
    </location>
</feature>
<evidence type="ECO:0000256" key="3">
    <source>
        <dbReference type="ARBA" id="ARBA00022989"/>
    </source>
</evidence>
<sequence>MRSLLRRLANGLLTVGALLGAACVVLVVLGPLVGVSPLLFRSGSMTPAIHTGDLALARSVSARDLAVGDIVSVRTSGGARVTHRVVDIQHQGDEATLTLQGDANEGPDAEHYRVTQADRVIVVLPWVGRVVAAAESPLGIFVLGVAAAGLLALVVRGPGGTGGGGDIAPRRRHRSRRRARAGVVTGATMAVAVGVTGPASGAVVPWTDPVDVTGSAFVSTTVPAPTLSCGALGLLSVTFNWTAVSGATGYQLTAGGTTYAVAGTTKTITAVITGGTATVKALRDFGSTTWTSAASNQRTYTVAAVSLCS</sequence>
<evidence type="ECO:0000256" key="4">
    <source>
        <dbReference type="ARBA" id="ARBA00023136"/>
    </source>
</evidence>
<feature type="transmembrane region" description="Helical" evidence="6">
    <location>
        <begin position="179"/>
        <end position="199"/>
    </location>
</feature>
<dbReference type="Proteomes" id="UP001501821">
    <property type="component" value="Unassembled WGS sequence"/>
</dbReference>
<comment type="caution">
    <text evidence="7">The sequence shown here is derived from an EMBL/GenBank/DDBJ whole genome shotgun (WGS) entry which is preliminary data.</text>
</comment>
<dbReference type="EMBL" id="BAABAH010000016">
    <property type="protein sequence ID" value="GAA3831674.1"/>
    <property type="molecule type" value="Genomic_DNA"/>
</dbReference>
<feature type="transmembrane region" description="Helical" evidence="6">
    <location>
        <begin position="12"/>
        <end position="35"/>
    </location>
</feature>
<keyword evidence="4 6" id="KW-0472">Membrane</keyword>
<evidence type="ECO:0000256" key="6">
    <source>
        <dbReference type="SAM" id="Phobius"/>
    </source>
</evidence>